<feature type="region of interest" description="Disordered" evidence="1">
    <location>
        <begin position="1"/>
        <end position="20"/>
    </location>
</feature>
<gene>
    <name evidence="2" type="ORF">FU658_06515</name>
</gene>
<evidence type="ECO:0008006" key="4">
    <source>
        <dbReference type="Google" id="ProtNLM"/>
    </source>
</evidence>
<proteinExistence type="predicted"/>
<organism evidence="2 3">
    <name type="scientific">Alkalisalibacterium limincola</name>
    <dbReference type="NCBI Taxonomy" id="2699169"/>
    <lineage>
        <taxon>Bacteria</taxon>
        <taxon>Pseudomonadati</taxon>
        <taxon>Pseudomonadota</taxon>
        <taxon>Gammaproteobacteria</taxon>
        <taxon>Lysobacterales</taxon>
        <taxon>Lysobacteraceae</taxon>
        <taxon>Alkalisalibacterium</taxon>
    </lineage>
</organism>
<evidence type="ECO:0000313" key="2">
    <source>
        <dbReference type="EMBL" id="TXK64525.1"/>
    </source>
</evidence>
<reference evidence="2 3" key="1">
    <citation type="submission" date="2019-08" db="EMBL/GenBank/DDBJ databases">
        <authorList>
            <person name="Karlyshev A.V."/>
        </authorList>
    </citation>
    <scope>NUCLEOTIDE SEQUENCE [LARGE SCALE GENOMIC DNA]</scope>
    <source>
        <strain evidence="2 3">Alg18-2.2</strain>
    </source>
</reference>
<dbReference type="EMBL" id="VRTS01000003">
    <property type="protein sequence ID" value="TXK64525.1"/>
    <property type="molecule type" value="Genomic_DNA"/>
</dbReference>
<name>A0A5C8KZ14_9GAMM</name>
<accession>A0A5C8KZ14</accession>
<comment type="caution">
    <text evidence="2">The sequence shown here is derived from an EMBL/GenBank/DDBJ whole genome shotgun (WGS) entry which is preliminary data.</text>
</comment>
<dbReference type="RefSeq" id="WP_147891336.1">
    <property type="nucleotide sequence ID" value="NZ_VRTS01000003.1"/>
</dbReference>
<protein>
    <recommendedName>
        <fullName evidence="4">Ig-like domain-containing protein</fullName>
    </recommendedName>
</protein>
<sequence>MKAYVTTAAGGDRDGDRMKNGSRRVRARAFGWAALAALAPGVAAATDVAIYPERVELTFDQPMATWHYQGSSGVELEPEVPFERCVWYSDTELACEFEDGQPARNATSYLVHVPEFATQEGGVVQARIVGADTPRPVLSAPHFLIEWSGETPRLHIRANQDVSATAVAQVLELTVDGQPIPVVLRPGERQGWIPAAFTLDLPQDVPRLGMLELSVAPGLVGEEGPLPGVQEEVLLRARLGEEPRAVTVACTPDRQVAVDAQAGATVRCRRASSG</sequence>
<keyword evidence="3" id="KW-1185">Reference proteome</keyword>
<evidence type="ECO:0000256" key="1">
    <source>
        <dbReference type="SAM" id="MobiDB-lite"/>
    </source>
</evidence>
<evidence type="ECO:0000313" key="3">
    <source>
        <dbReference type="Proteomes" id="UP000321248"/>
    </source>
</evidence>
<dbReference type="Proteomes" id="UP000321248">
    <property type="component" value="Unassembled WGS sequence"/>
</dbReference>
<dbReference type="AlphaFoldDB" id="A0A5C8KZ14"/>